<evidence type="ECO:0000259" key="1">
    <source>
        <dbReference type="Pfam" id="PF13456"/>
    </source>
</evidence>
<dbReference type="Gene3D" id="3.30.420.10">
    <property type="entry name" value="Ribonuclease H-like superfamily/Ribonuclease H"/>
    <property type="match status" value="1"/>
</dbReference>
<sequence length="96" mass="10663">MGKTACLHEVIFEGDSEVVIQAIKADTADQSMYGHIVDDILHQTAQMSFSDFCHVKRICNKVADASAKKVNVGLDFQVWLEDILRDIIRLALADVS</sequence>
<evidence type="ECO:0000313" key="3">
    <source>
        <dbReference type="Proteomes" id="UP001459277"/>
    </source>
</evidence>
<dbReference type="InterPro" id="IPR052929">
    <property type="entry name" value="RNase_H-like_EbsB-rel"/>
</dbReference>
<dbReference type="InterPro" id="IPR036397">
    <property type="entry name" value="RNaseH_sf"/>
</dbReference>
<dbReference type="EMBL" id="JAZDWU010000004">
    <property type="protein sequence ID" value="KAL0005878.1"/>
    <property type="molecule type" value="Genomic_DNA"/>
</dbReference>
<dbReference type="Proteomes" id="UP001459277">
    <property type="component" value="Unassembled WGS sequence"/>
</dbReference>
<dbReference type="GO" id="GO:0003676">
    <property type="term" value="F:nucleic acid binding"/>
    <property type="evidence" value="ECO:0007669"/>
    <property type="project" value="InterPro"/>
</dbReference>
<dbReference type="PANTHER" id="PTHR47074:SF48">
    <property type="entry name" value="POLYNUCLEOTIDYL TRANSFERASE, RIBONUCLEASE H-LIKE SUPERFAMILY PROTEIN"/>
    <property type="match status" value="1"/>
</dbReference>
<proteinExistence type="predicted"/>
<dbReference type="InterPro" id="IPR002156">
    <property type="entry name" value="RNaseH_domain"/>
</dbReference>
<evidence type="ECO:0000313" key="2">
    <source>
        <dbReference type="EMBL" id="KAL0005878.1"/>
    </source>
</evidence>
<accession>A0AAW2D866</accession>
<dbReference type="Pfam" id="PF13456">
    <property type="entry name" value="RVT_3"/>
    <property type="match status" value="1"/>
</dbReference>
<feature type="domain" description="RNase H type-1" evidence="1">
    <location>
        <begin position="7"/>
        <end position="69"/>
    </location>
</feature>
<dbReference type="AlphaFoldDB" id="A0AAW2D866"/>
<keyword evidence="3" id="KW-1185">Reference proteome</keyword>
<gene>
    <name evidence="2" type="ORF">SO802_013439</name>
</gene>
<reference evidence="2 3" key="1">
    <citation type="submission" date="2024-01" db="EMBL/GenBank/DDBJ databases">
        <title>A telomere-to-telomere, gap-free genome of sweet tea (Lithocarpus litseifolius).</title>
        <authorList>
            <person name="Zhou J."/>
        </authorList>
    </citation>
    <scope>NUCLEOTIDE SEQUENCE [LARGE SCALE GENOMIC DNA]</scope>
    <source>
        <strain evidence="2">Zhou-2022a</strain>
        <tissue evidence="2">Leaf</tissue>
    </source>
</reference>
<dbReference type="PANTHER" id="PTHR47074">
    <property type="entry name" value="BNAC02G40300D PROTEIN"/>
    <property type="match status" value="1"/>
</dbReference>
<comment type="caution">
    <text evidence="2">The sequence shown here is derived from an EMBL/GenBank/DDBJ whole genome shotgun (WGS) entry which is preliminary data.</text>
</comment>
<name>A0AAW2D866_9ROSI</name>
<dbReference type="GO" id="GO:0004523">
    <property type="term" value="F:RNA-DNA hybrid ribonuclease activity"/>
    <property type="evidence" value="ECO:0007669"/>
    <property type="project" value="InterPro"/>
</dbReference>
<protein>
    <recommendedName>
        <fullName evidence="1">RNase H type-1 domain-containing protein</fullName>
    </recommendedName>
</protein>
<organism evidence="2 3">
    <name type="scientific">Lithocarpus litseifolius</name>
    <dbReference type="NCBI Taxonomy" id="425828"/>
    <lineage>
        <taxon>Eukaryota</taxon>
        <taxon>Viridiplantae</taxon>
        <taxon>Streptophyta</taxon>
        <taxon>Embryophyta</taxon>
        <taxon>Tracheophyta</taxon>
        <taxon>Spermatophyta</taxon>
        <taxon>Magnoliopsida</taxon>
        <taxon>eudicotyledons</taxon>
        <taxon>Gunneridae</taxon>
        <taxon>Pentapetalae</taxon>
        <taxon>rosids</taxon>
        <taxon>fabids</taxon>
        <taxon>Fagales</taxon>
        <taxon>Fagaceae</taxon>
        <taxon>Lithocarpus</taxon>
    </lineage>
</organism>